<dbReference type="SUPFAM" id="SSF55781">
    <property type="entry name" value="GAF domain-like"/>
    <property type="match status" value="1"/>
</dbReference>
<dbReference type="InterPro" id="IPR029016">
    <property type="entry name" value="GAF-like_dom_sf"/>
</dbReference>
<dbReference type="InterPro" id="IPR014757">
    <property type="entry name" value="Tscrpt_reg_IclR_C"/>
</dbReference>
<evidence type="ECO:0000313" key="2">
    <source>
        <dbReference type="EMBL" id="MED5020069.1"/>
    </source>
</evidence>
<dbReference type="Gene3D" id="3.30.450.40">
    <property type="match status" value="1"/>
</dbReference>
<feature type="domain" description="IclR-ED" evidence="1">
    <location>
        <begin position="1"/>
        <end position="42"/>
    </location>
</feature>
<keyword evidence="3" id="KW-1185">Reference proteome</keyword>
<protein>
    <submittedName>
        <fullName evidence="2">IclR family transcriptional regulator C-terminal domain-containing protein</fullName>
    </submittedName>
</protein>
<dbReference type="Proteomes" id="UP001343257">
    <property type="component" value="Unassembled WGS sequence"/>
</dbReference>
<accession>A0ABU6PYV4</accession>
<evidence type="ECO:0000313" key="3">
    <source>
        <dbReference type="Proteomes" id="UP001343257"/>
    </source>
</evidence>
<evidence type="ECO:0000259" key="1">
    <source>
        <dbReference type="PROSITE" id="PS51078"/>
    </source>
</evidence>
<dbReference type="EMBL" id="JARTLD010000061">
    <property type="protein sequence ID" value="MED5020069.1"/>
    <property type="molecule type" value="Genomic_DNA"/>
</dbReference>
<dbReference type="PROSITE" id="PS51078">
    <property type="entry name" value="ICLR_ED"/>
    <property type="match status" value="1"/>
</dbReference>
<dbReference type="RefSeq" id="WP_328281332.1">
    <property type="nucleotide sequence ID" value="NZ_JARTLD010000061.1"/>
</dbReference>
<organism evidence="2 3">
    <name type="scientific">Paenibacillus chibensis</name>
    <dbReference type="NCBI Taxonomy" id="59846"/>
    <lineage>
        <taxon>Bacteria</taxon>
        <taxon>Bacillati</taxon>
        <taxon>Bacillota</taxon>
        <taxon>Bacilli</taxon>
        <taxon>Bacillales</taxon>
        <taxon>Paenibacillaceae</taxon>
        <taxon>Paenibacillus</taxon>
    </lineage>
</organism>
<gene>
    <name evidence="2" type="ORF">P9847_22565</name>
</gene>
<sequence length="42" mass="4347">NRSGVVAAALSVSGPVGRISTETLHEFAPVLKEAAHEMGLML</sequence>
<name>A0ABU6PYV4_9BACL</name>
<proteinExistence type="predicted"/>
<comment type="caution">
    <text evidence="2">The sequence shown here is derived from an EMBL/GenBank/DDBJ whole genome shotgun (WGS) entry which is preliminary data.</text>
</comment>
<feature type="non-terminal residue" evidence="2">
    <location>
        <position position="1"/>
    </location>
</feature>
<reference evidence="2 3" key="1">
    <citation type="submission" date="2023-03" db="EMBL/GenBank/DDBJ databases">
        <title>Bacillus Genome Sequencing.</title>
        <authorList>
            <person name="Dunlap C."/>
        </authorList>
    </citation>
    <scope>NUCLEOTIDE SEQUENCE [LARGE SCALE GENOMIC DNA]</scope>
    <source>
        <strain evidence="2 3">NRS-52</strain>
    </source>
</reference>